<dbReference type="PANTHER" id="PTHR45999:SF4">
    <property type="entry name" value="UNC-13-4A, ISOFORM B"/>
    <property type="match status" value="1"/>
</dbReference>
<keyword evidence="12" id="KW-1185">Reference proteome</keyword>
<comment type="similarity">
    <text evidence="4">Belongs to the unc-13 family.</text>
</comment>
<dbReference type="PANTHER" id="PTHR45999">
    <property type="entry name" value="UNC-13-4A, ISOFORM B"/>
    <property type="match status" value="1"/>
</dbReference>
<dbReference type="SMART" id="SM00239">
    <property type="entry name" value="C2"/>
    <property type="match status" value="1"/>
</dbReference>
<evidence type="ECO:0000259" key="10">
    <source>
        <dbReference type="PROSITE" id="PS51259"/>
    </source>
</evidence>
<evidence type="ECO:0000256" key="7">
    <source>
        <dbReference type="ARBA" id="ARBA00022753"/>
    </source>
</evidence>
<dbReference type="InterPro" id="IPR014770">
    <property type="entry name" value="Munc13_1"/>
</dbReference>
<feature type="domain" description="C2" evidence="8">
    <location>
        <begin position="165"/>
        <end position="300"/>
    </location>
</feature>
<dbReference type="EMBL" id="JAHLQT010026502">
    <property type="protein sequence ID" value="KAG7163095.1"/>
    <property type="molecule type" value="Genomic_DNA"/>
</dbReference>
<organism evidence="11 12">
    <name type="scientific">Homarus americanus</name>
    <name type="common">American lobster</name>
    <dbReference type="NCBI Taxonomy" id="6706"/>
    <lineage>
        <taxon>Eukaryota</taxon>
        <taxon>Metazoa</taxon>
        <taxon>Ecdysozoa</taxon>
        <taxon>Arthropoda</taxon>
        <taxon>Crustacea</taxon>
        <taxon>Multicrustacea</taxon>
        <taxon>Malacostraca</taxon>
        <taxon>Eumalacostraca</taxon>
        <taxon>Eucarida</taxon>
        <taxon>Decapoda</taxon>
        <taxon>Pleocyemata</taxon>
        <taxon>Astacidea</taxon>
        <taxon>Nephropoidea</taxon>
        <taxon>Nephropidae</taxon>
        <taxon>Homarus</taxon>
    </lineage>
</organism>
<dbReference type="CDD" id="cd00030">
    <property type="entry name" value="C2"/>
    <property type="match status" value="1"/>
</dbReference>
<dbReference type="Pfam" id="PF00168">
    <property type="entry name" value="C2"/>
    <property type="match status" value="1"/>
</dbReference>
<proteinExistence type="inferred from homology"/>
<evidence type="ECO:0000256" key="1">
    <source>
        <dbReference type="ARBA" id="ARBA00004172"/>
    </source>
</evidence>
<dbReference type="PROSITE" id="PS51258">
    <property type="entry name" value="MHD1"/>
    <property type="match status" value="1"/>
</dbReference>
<dbReference type="SUPFAM" id="SSF49562">
    <property type="entry name" value="C2 domain (Calcium/lipid-binding domain, CaLB)"/>
    <property type="match status" value="2"/>
</dbReference>
<dbReference type="InterPro" id="IPR035892">
    <property type="entry name" value="C2_domain_sf"/>
</dbReference>
<comment type="caution">
    <text evidence="11">The sequence shown here is derived from an EMBL/GenBank/DDBJ whole genome shotgun (WGS) entry which is preliminary data.</text>
</comment>
<evidence type="ECO:0000313" key="11">
    <source>
        <dbReference type="EMBL" id="KAG7163095.1"/>
    </source>
</evidence>
<dbReference type="InterPro" id="IPR014772">
    <property type="entry name" value="Munc13_dom-2"/>
</dbReference>
<keyword evidence="7" id="KW-0967">Endosome</keyword>
<evidence type="ECO:0000256" key="6">
    <source>
        <dbReference type="ARBA" id="ARBA00022490"/>
    </source>
</evidence>
<dbReference type="InterPro" id="IPR000008">
    <property type="entry name" value="C2_dom"/>
</dbReference>
<evidence type="ECO:0000256" key="5">
    <source>
        <dbReference type="ARBA" id="ARBA00022483"/>
    </source>
</evidence>
<evidence type="ECO:0000256" key="2">
    <source>
        <dbReference type="ARBA" id="ARBA00004496"/>
    </source>
</evidence>
<evidence type="ECO:0000259" key="9">
    <source>
        <dbReference type="PROSITE" id="PS51258"/>
    </source>
</evidence>
<dbReference type="Proteomes" id="UP000747542">
    <property type="component" value="Unassembled WGS sequence"/>
</dbReference>
<sequence length="1157" mass="131719">MGQAALKPSRAAVLGQVDVGLEALFMLESREEHSTVVVKMVPTSLPLPRKIKHHQGRRICRTHSIREAEETAEEEEEDQSLGEVSLSVTSGYGGLQCRDMAEDHLADVYYSAFHLHLSREALLSEAFKISATTDEGVNANPQANSSDTTRITREELLRTLRDIFGVNEAMVKLVDEEVQAREPPRMTLHINIHEAKELRPKTPKETSHPYCFVRVSGCSETFKTRVLNNDLSPSWESQFSTHEPQEAGVEQLKGMRDIREFSRLVRDAAANIQMNEMRNLLGTVTVPLSEMKDQSLTGWYNLVKSKEEEISLISQRESFRANKKRGSLRLSLKLSTLNLIGPHWFDAFLKKVVLYYLEYRSSYGSVKRGGKRWRDRSIHSTGSANITSISTSSTKDCNVGSGNSSSGSSFENETFLSLATPWNGSLSNTIQVLLDHYAATLNLTPPFITLSWWKITSEFFITEQSFLGQLLKTIQGYMAEEKYSEEEIQEIRSSLRKWTSTQFNRLRNLITYFPASNKFVSCPQLEGMLRNLHAIEANPETRQLKVFPKDISVNEQVSEALTDYLKIWWESSLKNRRRNSPTATEDQQLVAAVGVTGEVYTFLSDVCKFYHDVFSREAKISYLRLTYIFLTSELGARVRPLLLKIYDTPSKEKHTHATSSVKHDEADRRALEAGTPVWQLYKKFDSIQKIGENLPDEVQLQTGIRGYHKWFLGGVIRWQERMLVRTRALVTKDVERDEFEVAYTVTNSEFTISLSACETKSNFTIINDSWQRLAWADEVGGEKVAKRLLQDLCGLGTLYTKLVMAKLDSSLREETVPDSMFLPTQTCIGLNNIEYLRQEIDGLPTLLKLSNDDDKEQFSVVKKTSSKMEGSLLLFMDNVIKKIKPILSRAVVGSCDTGNEAQLLQEVLDDRLYVLLRRLDDSNFQRFLLKIWKALILIFCSIVESNSNKRNAEYFKNVCKVLERTWYFFTPTDRRGLDPQEAHCTEYQSLQKTLCNLKMPTESLIAKYYKERYEELQRAHSSYTAELIVQAFFKRTGKLIVEVVMARNICKPSGKLPDTFVQINPISPTDHGVKSGHLLFILKNHQIFQSGEAIGETVIPLDGLPSVDTSMASPVQNKVLNMNMPKAGDDYTSIKALQFRTRDKRAVNFLQKIPTRS</sequence>
<dbReference type="InterPro" id="IPR052095">
    <property type="entry name" value="UNC-13_domain"/>
</dbReference>
<accession>A0A8J5JS02</accession>
<evidence type="ECO:0000259" key="8">
    <source>
        <dbReference type="PROSITE" id="PS50004"/>
    </source>
</evidence>
<evidence type="ECO:0000256" key="4">
    <source>
        <dbReference type="ARBA" id="ARBA00005823"/>
    </source>
</evidence>
<dbReference type="AlphaFoldDB" id="A0A8J5JS02"/>
<reference evidence="11" key="1">
    <citation type="journal article" date="2021" name="Sci. Adv.">
        <title>The American lobster genome reveals insights on longevity, neural, and immune adaptations.</title>
        <authorList>
            <person name="Polinski J.M."/>
            <person name="Zimin A.V."/>
            <person name="Clark K.F."/>
            <person name="Kohn A.B."/>
            <person name="Sadowski N."/>
            <person name="Timp W."/>
            <person name="Ptitsyn A."/>
            <person name="Khanna P."/>
            <person name="Romanova D.Y."/>
            <person name="Williams P."/>
            <person name="Greenwood S.J."/>
            <person name="Moroz L.L."/>
            <person name="Walt D.R."/>
            <person name="Bodnar A.G."/>
        </authorList>
    </citation>
    <scope>NUCLEOTIDE SEQUENCE</scope>
    <source>
        <strain evidence="11">GMGI-L3</strain>
    </source>
</reference>
<protein>
    <submittedName>
        <fullName evidence="11">Unc-13-like 1</fullName>
    </submittedName>
</protein>
<dbReference type="GO" id="GO:0005770">
    <property type="term" value="C:late endosome"/>
    <property type="evidence" value="ECO:0007669"/>
    <property type="project" value="UniProtKB-SubCell"/>
</dbReference>
<dbReference type="GO" id="GO:0099503">
    <property type="term" value="C:secretory vesicle"/>
    <property type="evidence" value="ECO:0007669"/>
    <property type="project" value="TreeGrafter"/>
</dbReference>
<gene>
    <name evidence="11" type="primary">Unc13-L1</name>
    <name evidence="11" type="ORF">Hamer_G002167</name>
</gene>
<dbReference type="Pfam" id="PF06292">
    <property type="entry name" value="MUN"/>
    <property type="match status" value="1"/>
</dbReference>
<keyword evidence="6" id="KW-0963">Cytoplasm</keyword>
<name>A0A8J5JS02_HOMAM</name>
<feature type="domain" description="MHD2" evidence="10">
    <location>
        <begin position="898"/>
        <end position="1008"/>
    </location>
</feature>
<dbReference type="Gene3D" id="1.10.357.50">
    <property type="match status" value="1"/>
</dbReference>
<evidence type="ECO:0000313" key="12">
    <source>
        <dbReference type="Proteomes" id="UP000747542"/>
    </source>
</evidence>
<dbReference type="PROSITE" id="PS50004">
    <property type="entry name" value="C2"/>
    <property type="match status" value="1"/>
</dbReference>
<dbReference type="Gene3D" id="2.60.40.150">
    <property type="entry name" value="C2 domain"/>
    <property type="match status" value="1"/>
</dbReference>
<dbReference type="InterPro" id="IPR010439">
    <property type="entry name" value="MUN_dom"/>
</dbReference>
<evidence type="ECO:0000256" key="3">
    <source>
        <dbReference type="ARBA" id="ARBA00004603"/>
    </source>
</evidence>
<keyword evidence="5" id="KW-0268">Exocytosis</keyword>
<comment type="subcellular location">
    <subcellularLocation>
        <location evidence="2">Cytoplasm</location>
    </subcellularLocation>
    <subcellularLocation>
        <location evidence="3">Late endosome</location>
    </subcellularLocation>
    <subcellularLocation>
        <location evidence="1">Recycling endosome</location>
    </subcellularLocation>
</comment>
<feature type="domain" description="MHD1" evidence="9">
    <location>
        <begin position="678"/>
        <end position="803"/>
    </location>
</feature>
<dbReference type="GO" id="GO:0006887">
    <property type="term" value="P:exocytosis"/>
    <property type="evidence" value="ECO:0007669"/>
    <property type="project" value="UniProtKB-KW"/>
</dbReference>
<dbReference type="PROSITE" id="PS51259">
    <property type="entry name" value="MHD2"/>
    <property type="match status" value="1"/>
</dbReference>